<reference evidence="1 2" key="1">
    <citation type="submission" date="2019-05" db="EMBL/GenBank/DDBJ databases">
        <title>Another draft genome of Portunus trituberculatus and its Hox gene families provides insights of decapod evolution.</title>
        <authorList>
            <person name="Jeong J.-H."/>
            <person name="Song I."/>
            <person name="Kim S."/>
            <person name="Choi T."/>
            <person name="Kim D."/>
            <person name="Ryu S."/>
            <person name="Kim W."/>
        </authorList>
    </citation>
    <scope>NUCLEOTIDE SEQUENCE [LARGE SCALE GENOMIC DNA]</scope>
    <source>
        <tissue evidence="1">Muscle</tissue>
    </source>
</reference>
<accession>A0A5B7HCB1</accession>
<sequence length="91" mass="10341">MDAVVMVVVEVLVIVALNGYWRCYRGHGFNNGNKNKAKTGPVRTARRRKIKHGKSSRVAVVMVKPCRSWSLQECELFAQCGAVMVIWEHRI</sequence>
<protein>
    <submittedName>
        <fullName evidence="1">Uncharacterized protein</fullName>
    </submittedName>
</protein>
<comment type="caution">
    <text evidence="1">The sequence shown here is derived from an EMBL/GenBank/DDBJ whole genome shotgun (WGS) entry which is preliminary data.</text>
</comment>
<dbReference type="AlphaFoldDB" id="A0A5B7HCB1"/>
<dbReference type="EMBL" id="VSRR010031006">
    <property type="protein sequence ID" value="MPC70371.1"/>
    <property type="molecule type" value="Genomic_DNA"/>
</dbReference>
<evidence type="ECO:0000313" key="1">
    <source>
        <dbReference type="EMBL" id="MPC70371.1"/>
    </source>
</evidence>
<keyword evidence="2" id="KW-1185">Reference proteome</keyword>
<dbReference type="Proteomes" id="UP000324222">
    <property type="component" value="Unassembled WGS sequence"/>
</dbReference>
<name>A0A5B7HCB1_PORTR</name>
<gene>
    <name evidence="1" type="ORF">E2C01_064617</name>
</gene>
<organism evidence="1 2">
    <name type="scientific">Portunus trituberculatus</name>
    <name type="common">Swimming crab</name>
    <name type="synonym">Neptunus trituberculatus</name>
    <dbReference type="NCBI Taxonomy" id="210409"/>
    <lineage>
        <taxon>Eukaryota</taxon>
        <taxon>Metazoa</taxon>
        <taxon>Ecdysozoa</taxon>
        <taxon>Arthropoda</taxon>
        <taxon>Crustacea</taxon>
        <taxon>Multicrustacea</taxon>
        <taxon>Malacostraca</taxon>
        <taxon>Eumalacostraca</taxon>
        <taxon>Eucarida</taxon>
        <taxon>Decapoda</taxon>
        <taxon>Pleocyemata</taxon>
        <taxon>Brachyura</taxon>
        <taxon>Eubrachyura</taxon>
        <taxon>Portunoidea</taxon>
        <taxon>Portunidae</taxon>
        <taxon>Portuninae</taxon>
        <taxon>Portunus</taxon>
    </lineage>
</organism>
<evidence type="ECO:0000313" key="2">
    <source>
        <dbReference type="Proteomes" id="UP000324222"/>
    </source>
</evidence>
<proteinExistence type="predicted"/>